<dbReference type="AlphaFoldDB" id="A0A0N4U8S3"/>
<dbReference type="InterPro" id="IPR000884">
    <property type="entry name" value="TSP1_rpt"/>
</dbReference>
<reference evidence="1 3" key="2">
    <citation type="submission" date="2018-11" db="EMBL/GenBank/DDBJ databases">
        <authorList>
            <consortium name="Pathogen Informatics"/>
        </authorList>
    </citation>
    <scope>NUCLEOTIDE SEQUENCE [LARGE SCALE GENOMIC DNA]</scope>
</reference>
<evidence type="ECO:0000313" key="3">
    <source>
        <dbReference type="Proteomes" id="UP000274756"/>
    </source>
</evidence>
<dbReference type="InterPro" id="IPR036383">
    <property type="entry name" value="TSP1_rpt_sf"/>
</dbReference>
<gene>
    <name evidence="1" type="ORF">DME_LOCUS326</name>
</gene>
<proteinExistence type="predicted"/>
<dbReference type="WBParaSite" id="DME_0000346001-mRNA-1">
    <property type="protein sequence ID" value="DME_0000346001-mRNA-1"/>
    <property type="gene ID" value="DME_0000346001"/>
</dbReference>
<accession>A0A0N4U8S3</accession>
<name>A0A0N4U8S3_DRAME</name>
<evidence type="ECO:0000313" key="1">
    <source>
        <dbReference type="EMBL" id="VDN50353.1"/>
    </source>
</evidence>
<protein>
    <submittedName>
        <fullName evidence="4">TSP1_spondin domain-containing protein</fullName>
    </submittedName>
</protein>
<keyword evidence="3" id="KW-1185">Reference proteome</keyword>
<evidence type="ECO:0000313" key="2">
    <source>
        <dbReference type="Proteomes" id="UP000038040"/>
    </source>
</evidence>
<dbReference type="Pfam" id="PF19030">
    <property type="entry name" value="TSP1_ADAMTS"/>
    <property type="match status" value="1"/>
</dbReference>
<organism evidence="2 4">
    <name type="scientific">Dracunculus medinensis</name>
    <name type="common">Guinea worm</name>
    <dbReference type="NCBI Taxonomy" id="318479"/>
    <lineage>
        <taxon>Eukaryota</taxon>
        <taxon>Metazoa</taxon>
        <taxon>Ecdysozoa</taxon>
        <taxon>Nematoda</taxon>
        <taxon>Chromadorea</taxon>
        <taxon>Rhabditida</taxon>
        <taxon>Spirurina</taxon>
        <taxon>Dracunculoidea</taxon>
        <taxon>Dracunculidae</taxon>
        <taxon>Dracunculus</taxon>
    </lineage>
</organism>
<reference evidence="4" key="1">
    <citation type="submission" date="2017-02" db="UniProtKB">
        <authorList>
            <consortium name="WormBaseParasite"/>
        </authorList>
    </citation>
    <scope>IDENTIFICATION</scope>
</reference>
<evidence type="ECO:0000313" key="4">
    <source>
        <dbReference type="WBParaSite" id="DME_0000346001-mRNA-1"/>
    </source>
</evidence>
<dbReference type="Proteomes" id="UP000274756">
    <property type="component" value="Unassembled WGS sequence"/>
</dbReference>
<dbReference type="STRING" id="318479.A0A0N4U8S3"/>
<sequence length="107" mass="12350">MYNEIFSVNCTAEWRPSTWGSCSRTCGDGGVQMRLLRCVWRGTRKAAGKNCETSTRPAAIRSCIYGKELPPCIDKTGGREPFVGWENWRGWRLYKWDLRDKFAKAEH</sequence>
<dbReference type="SUPFAM" id="SSF82895">
    <property type="entry name" value="TSP-1 type 1 repeat"/>
    <property type="match status" value="1"/>
</dbReference>
<dbReference type="Gene3D" id="2.20.100.10">
    <property type="entry name" value="Thrombospondin type-1 (TSP1) repeat"/>
    <property type="match status" value="1"/>
</dbReference>
<dbReference type="OrthoDB" id="5855429at2759"/>
<dbReference type="EMBL" id="UYYG01000002">
    <property type="protein sequence ID" value="VDN50353.1"/>
    <property type="molecule type" value="Genomic_DNA"/>
</dbReference>
<dbReference type="Proteomes" id="UP000038040">
    <property type="component" value="Unplaced"/>
</dbReference>
<dbReference type="PROSITE" id="PS50092">
    <property type="entry name" value="TSP1"/>
    <property type="match status" value="1"/>
</dbReference>